<reference evidence="3 4" key="1">
    <citation type="journal article" date="2013" name="PLoS ONE">
        <title>Genome-Wide Relatedness of Treponema pedis, from Gingiva and Necrotic Skin Lesions of Pigs, with the Human Oral Pathogen Treponema denticola.</title>
        <authorList>
            <person name="Svartstrom O."/>
            <person name="Mushtaq M."/>
            <person name="Pringle M."/>
            <person name="Segerman B."/>
        </authorList>
    </citation>
    <scope>NUCLEOTIDE SEQUENCE [LARGE SCALE GENOMIC DNA]</scope>
    <source>
        <strain evidence="3">T A4</strain>
    </source>
</reference>
<sequence length="286" mass="32588">MKRKKIAILVSGEYKKQPTKDDLLLQNELQNRGYLADITVWSDTSTDFSEYDLAIIRSCWDYDSRLTEFLRQMKKIENSSLLYNPLDIIEKNSDKRYLLDLQTTGIKITPTVTADNLNNISIPPEWKKVVIKPNVSASGKDTYRYSIDEEEKIKAACSDIIEKGKLPLIQKYISSIETFGEHSSIVIDGKITLTVKKTPAKGGFLIHKHFGGSSTSVQTSEKEKSFIRNILSKLESLPLYMRVDYLKDENDNFLLLELEQIEPHLYLTESVSGLEALTDGIIKRLS</sequence>
<evidence type="ECO:0000259" key="2">
    <source>
        <dbReference type="PROSITE" id="PS50975"/>
    </source>
</evidence>
<dbReference type="HOGENOM" id="CLU_070819_0_1_12"/>
<dbReference type="Gene3D" id="3.30.470.20">
    <property type="entry name" value="ATP-grasp fold, B domain"/>
    <property type="match status" value="1"/>
</dbReference>
<accession>S5ZW83</accession>
<dbReference type="Pfam" id="PF02955">
    <property type="entry name" value="GSH-S_ATP"/>
    <property type="match status" value="1"/>
</dbReference>
<dbReference type="EMBL" id="CP004120">
    <property type="protein sequence ID" value="AGT44600.1"/>
    <property type="molecule type" value="Genomic_DNA"/>
</dbReference>
<dbReference type="InterPro" id="IPR053191">
    <property type="entry name" value="DcsG_Biosynth_Enzyme"/>
</dbReference>
<name>S5ZW83_9SPIR</name>
<gene>
    <name evidence="3" type="ORF">TPE_2126</name>
</gene>
<dbReference type="KEGG" id="tped:TPE_2126"/>
<dbReference type="PROSITE" id="PS50975">
    <property type="entry name" value="ATP_GRASP"/>
    <property type="match status" value="1"/>
</dbReference>
<dbReference type="OrthoDB" id="3373978at2"/>
<keyword evidence="1" id="KW-0547">Nucleotide-binding</keyword>
<dbReference type="AlphaFoldDB" id="S5ZW83"/>
<evidence type="ECO:0000256" key="1">
    <source>
        <dbReference type="PROSITE-ProRule" id="PRU00409"/>
    </source>
</evidence>
<dbReference type="STRING" id="1291379.TPE_2126"/>
<evidence type="ECO:0000313" key="3">
    <source>
        <dbReference type="EMBL" id="AGT44600.1"/>
    </source>
</evidence>
<dbReference type="InterPro" id="IPR011761">
    <property type="entry name" value="ATP-grasp"/>
</dbReference>
<dbReference type="InterPro" id="IPR004218">
    <property type="entry name" value="GSHS_ATP-bd"/>
</dbReference>
<keyword evidence="4" id="KW-1185">Reference proteome</keyword>
<feature type="domain" description="ATP-grasp" evidence="2">
    <location>
        <begin position="98"/>
        <end position="286"/>
    </location>
</feature>
<dbReference type="PANTHER" id="PTHR39217">
    <property type="match status" value="1"/>
</dbReference>
<protein>
    <recommendedName>
        <fullName evidence="2">ATP-grasp domain-containing protein</fullName>
    </recommendedName>
</protein>
<organism evidence="3 4">
    <name type="scientific">Treponema pedis str. T A4</name>
    <dbReference type="NCBI Taxonomy" id="1291379"/>
    <lineage>
        <taxon>Bacteria</taxon>
        <taxon>Pseudomonadati</taxon>
        <taxon>Spirochaetota</taxon>
        <taxon>Spirochaetia</taxon>
        <taxon>Spirochaetales</taxon>
        <taxon>Treponemataceae</taxon>
        <taxon>Treponema</taxon>
    </lineage>
</organism>
<dbReference type="PANTHER" id="PTHR39217:SF1">
    <property type="entry name" value="GLUTATHIONE SYNTHETASE"/>
    <property type="match status" value="1"/>
</dbReference>
<dbReference type="Proteomes" id="UP000015620">
    <property type="component" value="Chromosome"/>
</dbReference>
<dbReference type="GO" id="GO:0004363">
    <property type="term" value="F:glutathione synthase activity"/>
    <property type="evidence" value="ECO:0007669"/>
    <property type="project" value="InterPro"/>
</dbReference>
<evidence type="ECO:0000313" key="4">
    <source>
        <dbReference type="Proteomes" id="UP000015620"/>
    </source>
</evidence>
<keyword evidence="1" id="KW-0067">ATP-binding</keyword>
<proteinExistence type="predicted"/>
<dbReference type="RefSeq" id="WP_020965897.1">
    <property type="nucleotide sequence ID" value="NC_022097.1"/>
</dbReference>
<dbReference type="GO" id="GO:0005524">
    <property type="term" value="F:ATP binding"/>
    <property type="evidence" value="ECO:0007669"/>
    <property type="project" value="UniProtKB-UniRule"/>
</dbReference>
<dbReference type="SUPFAM" id="SSF56059">
    <property type="entry name" value="Glutathione synthetase ATP-binding domain-like"/>
    <property type="match status" value="1"/>
</dbReference>
<dbReference type="GeneID" id="301090606"/>
<dbReference type="PATRIC" id="fig|1291379.3.peg.2097"/>
<dbReference type="GO" id="GO:0046872">
    <property type="term" value="F:metal ion binding"/>
    <property type="evidence" value="ECO:0007669"/>
    <property type="project" value="InterPro"/>
</dbReference>